<accession>A0AAV9ULB7</accession>
<dbReference type="PANTHER" id="PTHR43963">
    <property type="entry name" value="CARBONYL REDUCTASE 1-RELATED"/>
    <property type="match status" value="1"/>
</dbReference>
<dbReference type="SUPFAM" id="SSF51735">
    <property type="entry name" value="NAD(P)-binding Rossmann-fold domains"/>
    <property type="match status" value="1"/>
</dbReference>
<keyword evidence="5" id="KW-1185">Reference proteome</keyword>
<keyword evidence="2" id="KW-0521">NADP</keyword>
<evidence type="ECO:0000256" key="1">
    <source>
        <dbReference type="ARBA" id="ARBA00006484"/>
    </source>
</evidence>
<dbReference type="PANTHER" id="PTHR43963:SF6">
    <property type="entry name" value="CHAIN DEHYDROGENASE FAMILY PROTEIN, PUTATIVE (AFU_ORTHOLOGUE AFUA_3G15350)-RELATED"/>
    <property type="match status" value="1"/>
</dbReference>
<dbReference type="Gene3D" id="3.40.50.720">
    <property type="entry name" value="NAD(P)-binding Rossmann-like Domain"/>
    <property type="match status" value="1"/>
</dbReference>
<dbReference type="GO" id="GO:0016491">
    <property type="term" value="F:oxidoreductase activity"/>
    <property type="evidence" value="ECO:0007669"/>
    <property type="project" value="UniProtKB-KW"/>
</dbReference>
<evidence type="ECO:0000313" key="4">
    <source>
        <dbReference type="EMBL" id="KAK6344127.1"/>
    </source>
</evidence>
<comment type="caution">
    <text evidence="4">The sequence shown here is derived from an EMBL/GenBank/DDBJ whole genome shotgun (WGS) entry which is preliminary data.</text>
</comment>
<proteinExistence type="inferred from homology"/>
<dbReference type="AlphaFoldDB" id="A0AAV9ULB7"/>
<sequence length="285" mass="31328">MSAAAKRVAVVVGGIRGNGWGVTRHLIEQTTTPLVVYATGHPVDIAQNGWLKRNPNATSSIDSVIEQKGCELKNTSLEIGNPDAIAEFSQKLVDSHGPECVSVLVNASQYNRKIGNVDEHGTDPLQSVLKEVYWGSKNLAKAIIPLMKRDGNSRVVHLSTPKGSPSFLKENLAKRFRGENITWEQLDGLMKEYADAIRTRHYADTDWPPSESATARDKQPFNISKIGVAAMVFPLSREYPGILINACRPESWRDARDSPTLYKLATGDIDGVTGGFWENGKLSTW</sequence>
<dbReference type="InterPro" id="IPR036291">
    <property type="entry name" value="NAD(P)-bd_dom_sf"/>
</dbReference>
<comment type="similarity">
    <text evidence="1">Belongs to the short-chain dehydrogenases/reductases (SDR) family.</text>
</comment>
<evidence type="ECO:0000256" key="3">
    <source>
        <dbReference type="ARBA" id="ARBA00023002"/>
    </source>
</evidence>
<keyword evidence="3" id="KW-0560">Oxidoreductase</keyword>
<protein>
    <submittedName>
        <fullName evidence="4">Uncharacterized protein</fullName>
    </submittedName>
</protein>
<dbReference type="Proteomes" id="UP001375240">
    <property type="component" value="Unassembled WGS sequence"/>
</dbReference>
<reference evidence="4 5" key="1">
    <citation type="submission" date="2019-10" db="EMBL/GenBank/DDBJ databases">
        <authorList>
            <person name="Palmer J.M."/>
        </authorList>
    </citation>
    <scope>NUCLEOTIDE SEQUENCE [LARGE SCALE GENOMIC DNA]</scope>
    <source>
        <strain evidence="4 5">TWF696</strain>
    </source>
</reference>
<gene>
    <name evidence="4" type="ORF">TWF696_007771</name>
</gene>
<evidence type="ECO:0000313" key="5">
    <source>
        <dbReference type="Proteomes" id="UP001375240"/>
    </source>
</evidence>
<evidence type="ECO:0000256" key="2">
    <source>
        <dbReference type="ARBA" id="ARBA00022857"/>
    </source>
</evidence>
<dbReference type="EMBL" id="JAVHNQ010000006">
    <property type="protein sequence ID" value="KAK6344127.1"/>
    <property type="molecule type" value="Genomic_DNA"/>
</dbReference>
<name>A0AAV9ULB7_9PEZI</name>
<organism evidence="4 5">
    <name type="scientific">Orbilia brochopaga</name>
    <dbReference type="NCBI Taxonomy" id="3140254"/>
    <lineage>
        <taxon>Eukaryota</taxon>
        <taxon>Fungi</taxon>
        <taxon>Dikarya</taxon>
        <taxon>Ascomycota</taxon>
        <taxon>Pezizomycotina</taxon>
        <taxon>Orbiliomycetes</taxon>
        <taxon>Orbiliales</taxon>
        <taxon>Orbiliaceae</taxon>
        <taxon>Orbilia</taxon>
    </lineage>
</organism>